<evidence type="ECO:0000313" key="2">
    <source>
        <dbReference type="EMBL" id="DAE12694.1"/>
    </source>
</evidence>
<dbReference type="EMBL" id="BK015555">
    <property type="protein sequence ID" value="DAE12694.1"/>
    <property type="molecule type" value="Genomic_DNA"/>
</dbReference>
<protein>
    <submittedName>
        <fullName evidence="2">Uncharacterized protein</fullName>
    </submittedName>
</protein>
<name>A0A8S5Q052_9CAUD</name>
<feature type="region of interest" description="Disordered" evidence="1">
    <location>
        <begin position="171"/>
        <end position="191"/>
    </location>
</feature>
<proteinExistence type="predicted"/>
<sequence length="191" mass="19822">MSKSAFAQTIIAKLKGSIGTSGKDYTSGSASAAMSAVAAGITEYLIAHTTVTIVYSGIVASAYPYPDPVVTDTFKIVGNCTPPSPSNGFDSWIKQIENNIIAGFQLAPTGKAGVVFPQKPFLNPKITTVQGNLKSTHDVGDTDPQQKVWEVVCGGIMDWINGIAKNTMPGGASRPLAPSSGTASITKITIT</sequence>
<accession>A0A8S5Q052</accession>
<organism evidence="2">
    <name type="scientific">Siphoviridae sp. ctOCb13</name>
    <dbReference type="NCBI Taxonomy" id="2825477"/>
    <lineage>
        <taxon>Viruses</taxon>
        <taxon>Duplodnaviria</taxon>
        <taxon>Heunggongvirae</taxon>
        <taxon>Uroviricota</taxon>
        <taxon>Caudoviricetes</taxon>
    </lineage>
</organism>
<reference evidence="2" key="1">
    <citation type="journal article" date="2021" name="Proc. Natl. Acad. Sci. U.S.A.">
        <title>A Catalog of Tens of Thousands of Viruses from Human Metagenomes Reveals Hidden Associations with Chronic Diseases.</title>
        <authorList>
            <person name="Tisza M.J."/>
            <person name="Buck C.B."/>
        </authorList>
    </citation>
    <scope>NUCLEOTIDE SEQUENCE</scope>
    <source>
        <strain evidence="2">CtOCb13</strain>
    </source>
</reference>
<evidence type="ECO:0000256" key="1">
    <source>
        <dbReference type="SAM" id="MobiDB-lite"/>
    </source>
</evidence>
<feature type="compositionally biased region" description="Polar residues" evidence="1">
    <location>
        <begin position="179"/>
        <end position="191"/>
    </location>
</feature>